<reference evidence="11" key="1">
    <citation type="submission" date="2021-06" db="EMBL/GenBank/DDBJ databases">
        <title>Parelaphostrongylus tenuis whole genome reference sequence.</title>
        <authorList>
            <person name="Garwood T.J."/>
            <person name="Larsen P.A."/>
            <person name="Fountain-Jones N.M."/>
            <person name="Garbe J.R."/>
            <person name="Macchietto M.G."/>
            <person name="Kania S.A."/>
            <person name="Gerhold R.W."/>
            <person name="Richards J.E."/>
            <person name="Wolf T.M."/>
        </authorList>
    </citation>
    <scope>NUCLEOTIDE SEQUENCE</scope>
    <source>
        <strain evidence="11">MNPRO001-30</strain>
        <tissue evidence="11">Meninges</tissue>
    </source>
</reference>
<evidence type="ECO:0000256" key="6">
    <source>
        <dbReference type="ARBA" id="ARBA00023136"/>
    </source>
</evidence>
<evidence type="ECO:0000256" key="4">
    <source>
        <dbReference type="ARBA" id="ARBA00022989"/>
    </source>
</evidence>
<dbReference type="InterPro" id="IPR003280">
    <property type="entry name" value="2pore_dom_K_chnl"/>
</dbReference>
<feature type="transmembrane region" description="Helical" evidence="9">
    <location>
        <begin position="160"/>
        <end position="181"/>
    </location>
</feature>
<keyword evidence="4 9" id="KW-1133">Transmembrane helix</keyword>
<name>A0AAD5QWT9_PARTN</name>
<evidence type="ECO:0000256" key="3">
    <source>
        <dbReference type="ARBA" id="ARBA00022692"/>
    </source>
</evidence>
<evidence type="ECO:0000256" key="5">
    <source>
        <dbReference type="ARBA" id="ARBA00023065"/>
    </source>
</evidence>
<evidence type="ECO:0000256" key="9">
    <source>
        <dbReference type="SAM" id="Phobius"/>
    </source>
</evidence>
<comment type="similarity">
    <text evidence="8">Belongs to the two pore domain potassium channel (TC 1.A.1.8) family.</text>
</comment>
<dbReference type="Proteomes" id="UP001196413">
    <property type="component" value="Unassembled WGS sequence"/>
</dbReference>
<dbReference type="GO" id="GO:0030322">
    <property type="term" value="P:stabilization of membrane potential"/>
    <property type="evidence" value="ECO:0007669"/>
    <property type="project" value="TreeGrafter"/>
</dbReference>
<keyword evidence="2 8" id="KW-0813">Transport</keyword>
<feature type="transmembrane region" description="Helical" evidence="9">
    <location>
        <begin position="187"/>
        <end position="207"/>
    </location>
</feature>
<dbReference type="GO" id="GO:0022841">
    <property type="term" value="F:potassium ion leak channel activity"/>
    <property type="evidence" value="ECO:0007669"/>
    <property type="project" value="TreeGrafter"/>
</dbReference>
<protein>
    <submittedName>
        <fullName evidence="11">Ion channel</fullName>
    </submittedName>
</protein>
<keyword evidence="12" id="KW-1185">Reference proteome</keyword>
<gene>
    <name evidence="11" type="primary">TWK-9</name>
    <name evidence="11" type="ORF">KIN20_025796</name>
</gene>
<feature type="transmembrane region" description="Helical" evidence="9">
    <location>
        <begin position="248"/>
        <end position="269"/>
    </location>
</feature>
<evidence type="ECO:0000256" key="2">
    <source>
        <dbReference type="ARBA" id="ARBA00022448"/>
    </source>
</evidence>
<dbReference type="GO" id="GO:0015271">
    <property type="term" value="F:outward rectifier potassium channel activity"/>
    <property type="evidence" value="ECO:0007669"/>
    <property type="project" value="TreeGrafter"/>
</dbReference>
<dbReference type="PANTHER" id="PTHR11003">
    <property type="entry name" value="POTASSIUM CHANNEL, SUBFAMILY K"/>
    <property type="match status" value="1"/>
</dbReference>
<evidence type="ECO:0000256" key="7">
    <source>
        <dbReference type="ARBA" id="ARBA00023303"/>
    </source>
</evidence>
<evidence type="ECO:0000256" key="1">
    <source>
        <dbReference type="ARBA" id="ARBA00004141"/>
    </source>
</evidence>
<dbReference type="Pfam" id="PF07885">
    <property type="entry name" value="Ion_trans_2"/>
    <property type="match status" value="2"/>
</dbReference>
<keyword evidence="6 9" id="KW-0472">Membrane</keyword>
<organism evidence="11 12">
    <name type="scientific">Parelaphostrongylus tenuis</name>
    <name type="common">Meningeal worm</name>
    <dbReference type="NCBI Taxonomy" id="148309"/>
    <lineage>
        <taxon>Eukaryota</taxon>
        <taxon>Metazoa</taxon>
        <taxon>Ecdysozoa</taxon>
        <taxon>Nematoda</taxon>
        <taxon>Chromadorea</taxon>
        <taxon>Rhabditida</taxon>
        <taxon>Rhabditina</taxon>
        <taxon>Rhabditomorpha</taxon>
        <taxon>Strongyloidea</taxon>
        <taxon>Metastrongylidae</taxon>
        <taxon>Parelaphostrongylus</taxon>
    </lineage>
</organism>
<dbReference type="PANTHER" id="PTHR11003:SF273">
    <property type="entry name" value="TWIK FAMILY OF POTASSIUM CHANNELS PROTEIN 9"/>
    <property type="match status" value="1"/>
</dbReference>
<dbReference type="AlphaFoldDB" id="A0AAD5QWT9"/>
<dbReference type="EMBL" id="JAHQIW010005280">
    <property type="protein sequence ID" value="KAJ1365485.1"/>
    <property type="molecule type" value="Genomic_DNA"/>
</dbReference>
<evidence type="ECO:0000313" key="11">
    <source>
        <dbReference type="EMBL" id="KAJ1365485.1"/>
    </source>
</evidence>
<keyword evidence="7 8" id="KW-0407">Ion channel</keyword>
<keyword evidence="3 8" id="KW-0812">Transmembrane</keyword>
<feature type="domain" description="Potassium channel" evidence="10">
    <location>
        <begin position="255"/>
        <end position="328"/>
    </location>
</feature>
<feature type="transmembrane region" description="Helical" evidence="9">
    <location>
        <begin position="6"/>
        <end position="26"/>
    </location>
</feature>
<accession>A0AAD5QWT9</accession>
<dbReference type="GO" id="GO:0005886">
    <property type="term" value="C:plasma membrane"/>
    <property type="evidence" value="ECO:0007669"/>
    <property type="project" value="TreeGrafter"/>
</dbReference>
<comment type="caution">
    <text evidence="11">The sequence shown here is derived from an EMBL/GenBank/DDBJ whole genome shotgun (WGS) entry which is preliminary data.</text>
</comment>
<feature type="transmembrane region" description="Helical" evidence="9">
    <location>
        <begin position="301"/>
        <end position="324"/>
    </location>
</feature>
<evidence type="ECO:0000259" key="10">
    <source>
        <dbReference type="Pfam" id="PF07885"/>
    </source>
</evidence>
<evidence type="ECO:0000256" key="8">
    <source>
        <dbReference type="RuleBase" id="RU003857"/>
    </source>
</evidence>
<feature type="transmembrane region" description="Helical" evidence="9">
    <location>
        <begin position="275"/>
        <end position="294"/>
    </location>
</feature>
<dbReference type="PRINTS" id="PR01333">
    <property type="entry name" value="2POREKCHANEL"/>
</dbReference>
<dbReference type="SUPFAM" id="SSF81324">
    <property type="entry name" value="Voltage-gated potassium channels"/>
    <property type="match status" value="2"/>
</dbReference>
<dbReference type="InterPro" id="IPR013099">
    <property type="entry name" value="K_chnl_dom"/>
</dbReference>
<keyword evidence="5 8" id="KW-0406">Ion transport</keyword>
<sequence length="362" mass="39630">MKASPAAVHISLALGVVLYTLLGALIMQRLESSEKSGAVGRTTASEEGSQVPSPVKVYECLEHVVKGIMAKTKCMKREPDELSISDIDKCYESATIESDVFDKKRSEHLGVQPENGHLVSDEVGEEGDKWSFGNSLIFTFSIVTTIGYGHIAPETFSGRIFCIIFGLIGVPLTLIEIANLGMFISVVLGRVAGAISSIVLFFANCSWNKVKLKLSRRKERALITVTDSEEDNNSKEIDISETRRTGDAVILGLTFVCYLVLGALVLPGYEPEMDFFTALYFNFVTLTTMGLGDVVPKRFDYLFLTLCYIGIGLALTTMAINLAADILRKLHYFGRKMGNMAAAVVWFGGKKMTVGKADKAFR</sequence>
<evidence type="ECO:0000313" key="12">
    <source>
        <dbReference type="Proteomes" id="UP001196413"/>
    </source>
</evidence>
<comment type="subcellular location">
    <subcellularLocation>
        <location evidence="1">Membrane</location>
        <topology evidence="1">Multi-pass membrane protein</topology>
    </subcellularLocation>
</comment>
<feature type="domain" description="Potassium channel" evidence="10">
    <location>
        <begin position="127"/>
        <end position="184"/>
    </location>
</feature>
<proteinExistence type="inferred from homology"/>
<dbReference type="Gene3D" id="1.10.287.70">
    <property type="match status" value="1"/>
</dbReference>